<evidence type="ECO:0000313" key="2">
    <source>
        <dbReference type="EMBL" id="AEA72205.1"/>
    </source>
</evidence>
<reference evidence="2 3" key="1">
    <citation type="journal article" date="2011" name="J. Bacteriol.">
        <title>Complete genome sequence of a beneficial plant root-associated bacterium, Pseudomonas brassicacearum.</title>
        <authorList>
            <person name="Ortet P."/>
            <person name="Barakat M."/>
            <person name="Lalaouna D."/>
            <person name="Fochesato S."/>
            <person name="Barbe V."/>
            <person name="Vacherie B."/>
            <person name="Santaella C."/>
            <person name="Heulin T."/>
            <person name="Achouak W."/>
        </authorList>
    </citation>
    <scope>NUCLEOTIDE SEQUENCE [LARGE SCALE GENOMIC DNA]</scope>
    <source>
        <strain evidence="2 3">NFM421</strain>
    </source>
</reference>
<dbReference type="AlphaFoldDB" id="F2K7C8"/>
<dbReference type="KEGG" id="pba:PSEBR_m1754"/>
<dbReference type="EMBL" id="CP002585">
    <property type="protein sequence ID" value="AEA72205.1"/>
    <property type="molecule type" value="Genomic_DNA"/>
</dbReference>
<proteinExistence type="predicted"/>
<gene>
    <name evidence="2" type="ORF">PSEBR_m1754</name>
</gene>
<organism evidence="2 3">
    <name type="scientific">Pseudomonas brassicacearum (strain NFM421)</name>
    <dbReference type="NCBI Taxonomy" id="994484"/>
    <lineage>
        <taxon>Bacteria</taxon>
        <taxon>Pseudomonadati</taxon>
        <taxon>Pseudomonadota</taxon>
        <taxon>Gammaproteobacteria</taxon>
        <taxon>Pseudomonadales</taxon>
        <taxon>Pseudomonadaceae</taxon>
        <taxon>Pseudomonas</taxon>
    </lineage>
</organism>
<evidence type="ECO:0000256" key="1">
    <source>
        <dbReference type="SAM" id="SignalP"/>
    </source>
</evidence>
<sequence>MENSRLKKLKRKKFIKSLFLCLFLLSHLSVDNVAQAFIFNMYRDSKPCGQVAMRGLDNRCKPVDEWACYPQRRLSSVLKGVYQPTSMAVIHRA</sequence>
<reference key="2">
    <citation type="submission" date="2011-03" db="EMBL/GenBank/DDBJ databases">
        <title>Complete Genome Sequence of a beneficial plant roots-associated bacterium Pseudomonas brassicacearum.</title>
        <authorList>
            <person name="Ortet P."/>
            <person name="Barakat M."/>
            <person name="Lalaouna D."/>
            <person name="Fochesato S."/>
            <person name="Barbe V."/>
            <person name="Santaella C."/>
            <person name="Heulin T."/>
            <person name="Achouak W."/>
        </authorList>
    </citation>
    <scope>NUCLEOTIDE SEQUENCE</scope>
    <source>
        <strain>NFM421</strain>
    </source>
</reference>
<feature type="signal peptide" evidence="1">
    <location>
        <begin position="1"/>
        <end position="36"/>
    </location>
</feature>
<dbReference type="Proteomes" id="UP000006692">
    <property type="component" value="Chromosome"/>
</dbReference>
<protein>
    <recommendedName>
        <fullName evidence="4">Secreted protein</fullName>
    </recommendedName>
</protein>
<dbReference type="HOGENOM" id="CLU_2397325_0_0_6"/>
<keyword evidence="1" id="KW-0732">Signal</keyword>
<evidence type="ECO:0008006" key="4">
    <source>
        <dbReference type="Google" id="ProtNLM"/>
    </source>
</evidence>
<dbReference type="STRING" id="994484.PSEBR_m1754"/>
<evidence type="ECO:0000313" key="3">
    <source>
        <dbReference type="Proteomes" id="UP000006692"/>
    </source>
</evidence>
<name>F2K7C8_PSEBN</name>
<accession>F2K7C8</accession>
<feature type="chain" id="PRO_5003279611" description="Secreted protein" evidence="1">
    <location>
        <begin position="37"/>
        <end position="93"/>
    </location>
</feature>